<keyword evidence="3" id="KW-0862">Zinc</keyword>
<proteinExistence type="predicted"/>
<dbReference type="Proteomes" id="UP000646827">
    <property type="component" value="Unassembled WGS sequence"/>
</dbReference>
<evidence type="ECO:0000256" key="2">
    <source>
        <dbReference type="ARBA" id="ARBA00022771"/>
    </source>
</evidence>
<dbReference type="GO" id="GO:0008270">
    <property type="term" value="F:zinc ion binding"/>
    <property type="evidence" value="ECO:0007669"/>
    <property type="project" value="UniProtKB-KW"/>
</dbReference>
<dbReference type="Pfam" id="PF01753">
    <property type="entry name" value="zf-MYND"/>
    <property type="match status" value="1"/>
</dbReference>
<protein>
    <recommendedName>
        <fullName evidence="5">MYND-type domain-containing protein</fullName>
    </recommendedName>
</protein>
<evidence type="ECO:0000256" key="1">
    <source>
        <dbReference type="ARBA" id="ARBA00022723"/>
    </source>
</evidence>
<evidence type="ECO:0000313" key="6">
    <source>
        <dbReference type="EMBL" id="KAG2216068.1"/>
    </source>
</evidence>
<dbReference type="PROSITE" id="PS01360">
    <property type="entry name" value="ZF_MYND_1"/>
    <property type="match status" value="1"/>
</dbReference>
<dbReference type="SUPFAM" id="SSF144232">
    <property type="entry name" value="HIT/MYND zinc finger-like"/>
    <property type="match status" value="1"/>
</dbReference>
<keyword evidence="1" id="KW-0479">Metal-binding</keyword>
<dbReference type="AlphaFoldDB" id="A0A8H7VGX2"/>
<dbReference type="OrthoDB" id="412876at2759"/>
<accession>A0A8H7VGX2</accession>
<dbReference type="InterPro" id="IPR002893">
    <property type="entry name" value="Znf_MYND"/>
</dbReference>
<organism evidence="6 7">
    <name type="scientific">Circinella minor</name>
    <dbReference type="NCBI Taxonomy" id="1195481"/>
    <lineage>
        <taxon>Eukaryota</taxon>
        <taxon>Fungi</taxon>
        <taxon>Fungi incertae sedis</taxon>
        <taxon>Mucoromycota</taxon>
        <taxon>Mucoromycotina</taxon>
        <taxon>Mucoromycetes</taxon>
        <taxon>Mucorales</taxon>
        <taxon>Lichtheimiaceae</taxon>
        <taxon>Circinella</taxon>
    </lineage>
</organism>
<evidence type="ECO:0000259" key="5">
    <source>
        <dbReference type="PROSITE" id="PS50865"/>
    </source>
</evidence>
<evidence type="ECO:0000313" key="7">
    <source>
        <dbReference type="Proteomes" id="UP000646827"/>
    </source>
</evidence>
<evidence type="ECO:0000256" key="4">
    <source>
        <dbReference type="PROSITE-ProRule" id="PRU00134"/>
    </source>
</evidence>
<comment type="caution">
    <text evidence="6">The sequence shown here is derived from an EMBL/GenBank/DDBJ whole genome shotgun (WGS) entry which is preliminary data.</text>
</comment>
<keyword evidence="7" id="KW-1185">Reference proteome</keyword>
<feature type="domain" description="MYND-type" evidence="5">
    <location>
        <begin position="230"/>
        <end position="268"/>
    </location>
</feature>
<gene>
    <name evidence="6" type="ORF">INT45_010637</name>
</gene>
<dbReference type="EMBL" id="JAEPRB010000462">
    <property type="protein sequence ID" value="KAG2216068.1"/>
    <property type="molecule type" value="Genomic_DNA"/>
</dbReference>
<keyword evidence="2 4" id="KW-0863">Zinc-finger</keyword>
<name>A0A8H7VGX2_9FUNG</name>
<sequence length="272" mass="31305">MPSILFWNNNNNTIHTSPHSSSSSKDKISNFFSSFNNNNNNNKNLLQKQEKSNQVKNLLNKNIPLLLEQPDPIQIQCDYTLFQTVLSNQENDELLWRLAKRLKQQEDMEEEPSSSSFMNEQQQQQQLPHSQAICYRRAIRILIYYFRAHHYHPKYYKKCIQVPEPCSCCPSDVQETISEIQHSATNKSIDTTTITTTHTSNKFLTTSSRTMSVSSYSTNSSYASSTSSNCSHCGIEKRAMPVCARCKSQAYCSNKCRMAHQPIHQRECNNSQ</sequence>
<reference evidence="6 7" key="1">
    <citation type="submission" date="2020-12" db="EMBL/GenBank/DDBJ databases">
        <title>Metabolic potential, ecology and presence of endohyphal bacteria is reflected in genomic diversity of Mucoromycotina.</title>
        <authorList>
            <person name="Muszewska A."/>
            <person name="Okrasinska A."/>
            <person name="Steczkiewicz K."/>
            <person name="Drgas O."/>
            <person name="Orlowska M."/>
            <person name="Perlinska-Lenart U."/>
            <person name="Aleksandrzak-Piekarczyk T."/>
            <person name="Szatraj K."/>
            <person name="Zielenkiewicz U."/>
            <person name="Pilsyk S."/>
            <person name="Malc E."/>
            <person name="Mieczkowski P."/>
            <person name="Kruszewska J.S."/>
            <person name="Biernat P."/>
            <person name="Pawlowska J."/>
        </authorList>
    </citation>
    <scope>NUCLEOTIDE SEQUENCE [LARGE SCALE GENOMIC DNA]</scope>
    <source>
        <strain evidence="6 7">CBS 142.35</strain>
    </source>
</reference>
<evidence type="ECO:0000256" key="3">
    <source>
        <dbReference type="ARBA" id="ARBA00022833"/>
    </source>
</evidence>
<dbReference type="PROSITE" id="PS50865">
    <property type="entry name" value="ZF_MYND_2"/>
    <property type="match status" value="1"/>
</dbReference>
<dbReference type="Gene3D" id="6.10.140.2220">
    <property type="match status" value="1"/>
</dbReference>